<keyword evidence="9" id="KW-0234">DNA repair</keyword>
<evidence type="ECO:0000256" key="4">
    <source>
        <dbReference type="ARBA" id="ARBA00022801"/>
    </source>
</evidence>
<evidence type="ECO:0000256" key="9">
    <source>
        <dbReference type="ARBA" id="ARBA00023204"/>
    </source>
</evidence>
<dbReference type="GO" id="GO:0005524">
    <property type="term" value="F:ATP binding"/>
    <property type="evidence" value="ECO:0007669"/>
    <property type="project" value="UniProtKB-KW"/>
</dbReference>
<keyword evidence="2" id="KW-0547">Nucleotide-binding</keyword>
<dbReference type="SUPFAM" id="SSF52980">
    <property type="entry name" value="Restriction endonuclease-like"/>
    <property type="match status" value="1"/>
</dbReference>
<keyword evidence="6" id="KW-0269">Exonuclease</keyword>
<protein>
    <recommendedName>
        <fullName evidence="10">PD-(D/E)XK endonuclease-like domain-containing protein</fullName>
    </recommendedName>
</protein>
<dbReference type="Pfam" id="PF12705">
    <property type="entry name" value="PDDEXK_1"/>
    <property type="match status" value="1"/>
</dbReference>
<evidence type="ECO:0000256" key="8">
    <source>
        <dbReference type="ARBA" id="ARBA00023125"/>
    </source>
</evidence>
<dbReference type="GO" id="GO:0006310">
    <property type="term" value="P:DNA recombination"/>
    <property type="evidence" value="ECO:0007669"/>
    <property type="project" value="TreeGrafter"/>
</dbReference>
<dbReference type="GO" id="GO:0004527">
    <property type="term" value="F:exonuclease activity"/>
    <property type="evidence" value="ECO:0007669"/>
    <property type="project" value="UniProtKB-KW"/>
</dbReference>
<keyword evidence="3" id="KW-0227">DNA damage</keyword>
<dbReference type="AlphaFoldDB" id="A0A8E2IF80"/>
<dbReference type="GO" id="GO:0003677">
    <property type="term" value="F:DNA binding"/>
    <property type="evidence" value="ECO:0007669"/>
    <property type="project" value="UniProtKB-KW"/>
</dbReference>
<evidence type="ECO:0000256" key="5">
    <source>
        <dbReference type="ARBA" id="ARBA00022806"/>
    </source>
</evidence>
<dbReference type="EMBL" id="MTLA01000080">
    <property type="protein sequence ID" value="OOP68821.1"/>
    <property type="molecule type" value="Genomic_DNA"/>
</dbReference>
<keyword evidence="8" id="KW-0238">DNA-binding</keyword>
<dbReference type="GO" id="GO:0004386">
    <property type="term" value="F:helicase activity"/>
    <property type="evidence" value="ECO:0007669"/>
    <property type="project" value="UniProtKB-KW"/>
</dbReference>
<dbReference type="SUPFAM" id="SSF52540">
    <property type="entry name" value="P-loop containing nucleoside triphosphate hydrolases"/>
    <property type="match status" value="1"/>
</dbReference>
<evidence type="ECO:0000313" key="12">
    <source>
        <dbReference type="Proteomes" id="UP000189761"/>
    </source>
</evidence>
<dbReference type="PANTHER" id="PTHR30591:SF1">
    <property type="entry name" value="RECBCD ENZYME SUBUNIT RECC"/>
    <property type="match status" value="1"/>
</dbReference>
<evidence type="ECO:0000256" key="3">
    <source>
        <dbReference type="ARBA" id="ARBA00022763"/>
    </source>
</evidence>
<evidence type="ECO:0000256" key="6">
    <source>
        <dbReference type="ARBA" id="ARBA00022839"/>
    </source>
</evidence>
<feature type="domain" description="PD-(D/E)XK endonuclease-like" evidence="10">
    <location>
        <begin position="695"/>
        <end position="969"/>
    </location>
</feature>
<accession>A0A8E2IF80</accession>
<name>A0A8E2IF80_9BACI</name>
<reference evidence="11 12" key="1">
    <citation type="submission" date="2017-01" db="EMBL/GenBank/DDBJ databases">
        <title>Draft genome sequence of Bacillus oleronius.</title>
        <authorList>
            <person name="Allam M."/>
        </authorList>
    </citation>
    <scope>NUCLEOTIDE SEQUENCE [LARGE SCALE GENOMIC DNA]</scope>
    <source>
        <strain evidence="11 12">DSM 9356</strain>
    </source>
</reference>
<evidence type="ECO:0000256" key="1">
    <source>
        <dbReference type="ARBA" id="ARBA00022722"/>
    </source>
</evidence>
<keyword evidence="12" id="KW-1185">Reference proteome</keyword>
<proteinExistence type="predicted"/>
<dbReference type="Gene3D" id="3.90.320.10">
    <property type="match status" value="1"/>
</dbReference>
<organism evidence="11 12">
    <name type="scientific">Heyndrickxia oleronia</name>
    <dbReference type="NCBI Taxonomy" id="38875"/>
    <lineage>
        <taxon>Bacteria</taxon>
        <taxon>Bacillati</taxon>
        <taxon>Bacillota</taxon>
        <taxon>Bacilli</taxon>
        <taxon>Bacillales</taxon>
        <taxon>Bacillaceae</taxon>
        <taxon>Heyndrickxia</taxon>
    </lineage>
</organism>
<dbReference type="InterPro" id="IPR011335">
    <property type="entry name" value="Restrct_endonuc-II-like"/>
</dbReference>
<dbReference type="PANTHER" id="PTHR30591">
    <property type="entry name" value="RECBCD ENZYME SUBUNIT RECC"/>
    <property type="match status" value="1"/>
</dbReference>
<sequence length="998" mass="116798">MKSLIQTLKEICTSYPLSEKVLIVDHYRTGEQILNEFINTGHCVINLKIHTIQDIAIKFLSQKFIQIKFITPTIGSILMTSIIKTLKDKQKLHYFHLLETTPSLSMTMYKTIQEIRLSGYSSTHFPRDIFKMKDKASDLQKILYEYERILEKNSYWDETKAFLKVIEQVNIVEMDKCIFLFQPNLSFIGIEEQFVSMLLSKHSYILPIAPVYEITPPARFAFILEAHGKAQPSDFSYLLSNNHHLGNIDFELFASHTEEEEINEMLRRMMQKEIPFDTCACFYSQQEPYQMMMYQLSEKMKIPVTFGEGLPITVTNPGKMILEILQWFKQDFSAPSFLNLLQEGVFDFDAESPSILSITRMIRNSEIGTGKERYLQKLQVKIHELKEELNRDSEEHHFSIEKKIAEYTWLYQWFETLFQFIPSHYGGGKWKGYLDLLDFILEFAKIQSVYDKLSKDALVEQIQLLRSFATEPNSQKEMLSILEEYLLTIRIGASGPKSGSLHFTSFQQALFINRKNLYYIGFDNQRFPGKVKENPLLLDDERKALCANLPLHREKAKENIFHLLQALACSTGRLTISYPVFNQQENRLNTPSHFFLTCYRILINNSEANNEQLIGNLLIKSHFETDKINQKEWWQSLINYGNHSHISLEKLEGLKYFVKGYRAIEKRSTINFTEYEGKVNAGGYVLDPRKNRNIRLSSSRLEKLATCPYKYFLEDILQIAPAEPVNQNKWLDGKTRGILLHEIFEQFYKTILVTGDKPSYEKHIDMLITIAKEKIDYFKERIFPDCSISFEEEMNEIIESCHIFLKSEEEHTWGNVPAYFEYVFGLDGNPPAKIHLNNSESFFLSGKIDRVDKQEDMNYVIIDYKTGSAREYSLNKFFNGGRHLQHFLYAKALENQFNLYEGQVINSTYLFPTTKGLGERRVRLQDSTASENGLEITERLLDLLKAGYFPMTDDIKKDCRYCTFQHVCKRNSYSEEQYEEKMRHVKAINRWMGVRAYE</sequence>
<keyword evidence="4" id="KW-0378">Hydrolase</keyword>
<gene>
    <name evidence="11" type="ORF">BWZ43_08470</name>
</gene>
<dbReference type="InterPro" id="IPR027417">
    <property type="entry name" value="P-loop_NTPase"/>
</dbReference>
<dbReference type="InterPro" id="IPR011604">
    <property type="entry name" value="PDDEXK-like_dom_sf"/>
</dbReference>
<evidence type="ECO:0000313" key="11">
    <source>
        <dbReference type="EMBL" id="OOP68821.1"/>
    </source>
</evidence>
<keyword evidence="1" id="KW-0540">Nuclease</keyword>
<evidence type="ECO:0000256" key="2">
    <source>
        <dbReference type="ARBA" id="ARBA00022741"/>
    </source>
</evidence>
<evidence type="ECO:0000259" key="10">
    <source>
        <dbReference type="Pfam" id="PF12705"/>
    </source>
</evidence>
<keyword evidence="7" id="KW-0067">ATP-binding</keyword>
<keyword evidence="5" id="KW-0347">Helicase</keyword>
<dbReference type="RefSeq" id="WP_169846892.1">
    <property type="nucleotide sequence ID" value="NZ_MTLA01000080.1"/>
</dbReference>
<comment type="caution">
    <text evidence="11">The sequence shown here is derived from an EMBL/GenBank/DDBJ whole genome shotgun (WGS) entry which is preliminary data.</text>
</comment>
<dbReference type="Gene3D" id="3.40.50.300">
    <property type="entry name" value="P-loop containing nucleotide triphosphate hydrolases"/>
    <property type="match status" value="1"/>
</dbReference>
<evidence type="ECO:0000256" key="7">
    <source>
        <dbReference type="ARBA" id="ARBA00022840"/>
    </source>
</evidence>
<dbReference type="GO" id="GO:0006281">
    <property type="term" value="P:DNA repair"/>
    <property type="evidence" value="ECO:0007669"/>
    <property type="project" value="UniProtKB-KW"/>
</dbReference>
<dbReference type="Proteomes" id="UP000189761">
    <property type="component" value="Unassembled WGS sequence"/>
</dbReference>
<dbReference type="InterPro" id="IPR038726">
    <property type="entry name" value="PDDEXK_AddAB-type"/>
</dbReference>